<feature type="compositionally biased region" description="Polar residues" evidence="1">
    <location>
        <begin position="414"/>
        <end position="423"/>
    </location>
</feature>
<keyword evidence="3" id="KW-1185">Reference proteome</keyword>
<dbReference type="AlphaFoldDB" id="A0A8K0XRH1"/>
<proteinExistence type="predicted"/>
<sequence>MISTRSLPMYMKEPGEEELVIYRGPTDMEDMPVVQERATDSPDSSINLSRTHTREYGAMPDSPHDMPLLSPDDFNPDADLSGQTLIPPTNLEQLHNRPSFETLMSTTDSDGRDGQSHSDNIPEPTGEAPPYFEVVAMDELNATISRDTQPDEPAPPQPTEAAETVRSRHTQQPSNGSRRRSIFGFLHRNGAASPPPVPNNQNSSSHARTDSSPSMLSIASTSGDGHSRNRSRSNHRPSHSTSNNSVFSLGSTPFRTLSRQRSNAALDNHLNSASMISLDSISAPLTHTLVRTEFTYPKSGPTPEQLKLISSRETFAKFGVPYGRDAIAFHASQSRVDLAPPPAFDDAVAGPSSGPNASGSGVSDQQDSSHSSPLSAAPANASGDVDVAISDSETSDTVADRPSAQVPTPPSEPATGSQSTTGNVDRPAEQIPLPPSPAKSELLSAPHPPPGLSPPPPSGTAPPSSFRLPTGVTNPRSESRASSYLSFATADESFRSASPPASPSSSSHLPQLVIPTTGDDSASVRGIGEVEVSPATTAPSTPRLTSTRHLQEDTDATLTPSTPTGAKTSAIPVH</sequence>
<feature type="compositionally biased region" description="Polar residues" evidence="1">
    <location>
        <begin position="556"/>
        <end position="567"/>
    </location>
</feature>
<dbReference type="EMBL" id="JAEVFJ010000010">
    <property type="protein sequence ID" value="KAH8102223.1"/>
    <property type="molecule type" value="Genomic_DNA"/>
</dbReference>
<feature type="compositionally biased region" description="Polar residues" evidence="1">
    <location>
        <begin position="210"/>
        <end position="224"/>
    </location>
</feature>
<dbReference type="OrthoDB" id="2804493at2759"/>
<name>A0A8K0XRH1_9AGAR</name>
<feature type="compositionally biased region" description="Pro residues" evidence="1">
    <location>
        <begin position="446"/>
        <end position="460"/>
    </location>
</feature>
<feature type="region of interest" description="Disordered" evidence="1">
    <location>
        <begin position="55"/>
        <end position="251"/>
    </location>
</feature>
<feature type="compositionally biased region" description="Polar residues" evidence="1">
    <location>
        <begin position="471"/>
        <end position="486"/>
    </location>
</feature>
<feature type="compositionally biased region" description="Low complexity" evidence="1">
    <location>
        <begin position="496"/>
        <end position="507"/>
    </location>
</feature>
<gene>
    <name evidence="2" type="ORF">BXZ70DRAFT_60906</name>
</gene>
<feature type="compositionally biased region" description="Polar residues" evidence="1">
    <location>
        <begin position="81"/>
        <end position="93"/>
    </location>
</feature>
<feature type="compositionally biased region" description="Low complexity" evidence="1">
    <location>
        <begin position="347"/>
        <end position="382"/>
    </location>
</feature>
<protein>
    <submittedName>
        <fullName evidence="2">Uncharacterized protein</fullName>
    </submittedName>
</protein>
<dbReference type="Proteomes" id="UP000813824">
    <property type="component" value="Unassembled WGS sequence"/>
</dbReference>
<organism evidence="2 3">
    <name type="scientific">Cristinia sonorae</name>
    <dbReference type="NCBI Taxonomy" id="1940300"/>
    <lineage>
        <taxon>Eukaryota</taxon>
        <taxon>Fungi</taxon>
        <taxon>Dikarya</taxon>
        <taxon>Basidiomycota</taxon>
        <taxon>Agaricomycotina</taxon>
        <taxon>Agaricomycetes</taxon>
        <taxon>Agaricomycetidae</taxon>
        <taxon>Agaricales</taxon>
        <taxon>Pleurotineae</taxon>
        <taxon>Stephanosporaceae</taxon>
        <taxon>Cristinia</taxon>
    </lineage>
</organism>
<feature type="compositionally biased region" description="Basic residues" evidence="1">
    <location>
        <begin position="228"/>
        <end position="238"/>
    </location>
</feature>
<comment type="caution">
    <text evidence="2">The sequence shown here is derived from an EMBL/GenBank/DDBJ whole genome shotgun (WGS) entry which is preliminary data.</text>
</comment>
<evidence type="ECO:0000256" key="1">
    <source>
        <dbReference type="SAM" id="MobiDB-lite"/>
    </source>
</evidence>
<accession>A0A8K0XRH1</accession>
<feature type="compositionally biased region" description="Polar residues" evidence="1">
    <location>
        <begin position="534"/>
        <end position="548"/>
    </location>
</feature>
<evidence type="ECO:0000313" key="2">
    <source>
        <dbReference type="EMBL" id="KAH8102223.1"/>
    </source>
</evidence>
<feature type="region of interest" description="Disordered" evidence="1">
    <location>
        <begin position="340"/>
        <end position="574"/>
    </location>
</feature>
<evidence type="ECO:0000313" key="3">
    <source>
        <dbReference type="Proteomes" id="UP000813824"/>
    </source>
</evidence>
<reference evidence="2" key="1">
    <citation type="journal article" date="2021" name="New Phytol.">
        <title>Evolutionary innovations through gain and loss of genes in the ectomycorrhizal Boletales.</title>
        <authorList>
            <person name="Wu G."/>
            <person name="Miyauchi S."/>
            <person name="Morin E."/>
            <person name="Kuo A."/>
            <person name="Drula E."/>
            <person name="Varga T."/>
            <person name="Kohler A."/>
            <person name="Feng B."/>
            <person name="Cao Y."/>
            <person name="Lipzen A."/>
            <person name="Daum C."/>
            <person name="Hundley H."/>
            <person name="Pangilinan J."/>
            <person name="Johnson J."/>
            <person name="Barry K."/>
            <person name="LaButti K."/>
            <person name="Ng V."/>
            <person name="Ahrendt S."/>
            <person name="Min B."/>
            <person name="Choi I.G."/>
            <person name="Park H."/>
            <person name="Plett J.M."/>
            <person name="Magnuson J."/>
            <person name="Spatafora J.W."/>
            <person name="Nagy L.G."/>
            <person name="Henrissat B."/>
            <person name="Grigoriev I.V."/>
            <person name="Yang Z.L."/>
            <person name="Xu J."/>
            <person name="Martin F.M."/>
        </authorList>
    </citation>
    <scope>NUCLEOTIDE SEQUENCE</scope>
    <source>
        <strain evidence="2">KKN 215</strain>
    </source>
</reference>